<accession>A0A1F8FJX7</accession>
<evidence type="ECO:0000313" key="2">
    <source>
        <dbReference type="EMBL" id="OGN13414.1"/>
    </source>
</evidence>
<feature type="transmembrane region" description="Helical" evidence="1">
    <location>
        <begin position="61"/>
        <end position="82"/>
    </location>
</feature>
<dbReference type="EMBL" id="MGJT01000007">
    <property type="protein sequence ID" value="OGN13414.1"/>
    <property type="molecule type" value="Genomic_DNA"/>
</dbReference>
<gene>
    <name evidence="2" type="ORF">A3C71_00600</name>
</gene>
<proteinExistence type="predicted"/>
<keyword evidence="1" id="KW-1133">Transmembrane helix</keyword>
<sequence length="98" mass="11496">MRLPRIFWKVLVAVFIIYFGFSVFMFFGKGIFCANLVTKSTDYFPNDVEGYLNYKMFYRKVCGDSSGVLSIFLSSVGLYYSFNKLLYSYVYEAKRKKS</sequence>
<evidence type="ECO:0000313" key="3">
    <source>
        <dbReference type="Proteomes" id="UP000178197"/>
    </source>
</evidence>
<dbReference type="Proteomes" id="UP000178197">
    <property type="component" value="Unassembled WGS sequence"/>
</dbReference>
<name>A0A1F8FJX7_9BACT</name>
<comment type="caution">
    <text evidence="2">The sequence shown here is derived from an EMBL/GenBank/DDBJ whole genome shotgun (WGS) entry which is preliminary data.</text>
</comment>
<evidence type="ECO:0000256" key="1">
    <source>
        <dbReference type="SAM" id="Phobius"/>
    </source>
</evidence>
<reference evidence="2 3" key="1">
    <citation type="journal article" date="2016" name="Nat. Commun.">
        <title>Thousands of microbial genomes shed light on interconnected biogeochemical processes in an aquifer system.</title>
        <authorList>
            <person name="Anantharaman K."/>
            <person name="Brown C.T."/>
            <person name="Hug L.A."/>
            <person name="Sharon I."/>
            <person name="Castelle C.J."/>
            <person name="Probst A.J."/>
            <person name="Thomas B.C."/>
            <person name="Singh A."/>
            <person name="Wilkins M.J."/>
            <person name="Karaoz U."/>
            <person name="Brodie E.L."/>
            <person name="Williams K.H."/>
            <person name="Hubbard S.S."/>
            <person name="Banfield J.F."/>
        </authorList>
    </citation>
    <scope>NUCLEOTIDE SEQUENCE [LARGE SCALE GENOMIC DNA]</scope>
</reference>
<keyword evidence="1" id="KW-0472">Membrane</keyword>
<feature type="transmembrane region" description="Helical" evidence="1">
    <location>
        <begin position="6"/>
        <end position="27"/>
    </location>
</feature>
<keyword evidence="1" id="KW-0812">Transmembrane</keyword>
<organism evidence="2 3">
    <name type="scientific">Candidatus Yanofskybacteria bacterium RIFCSPHIGHO2_02_FULL_43_15c</name>
    <dbReference type="NCBI Taxonomy" id="1802679"/>
    <lineage>
        <taxon>Bacteria</taxon>
        <taxon>Candidatus Yanofskyibacteriota</taxon>
    </lineage>
</organism>
<dbReference type="AlphaFoldDB" id="A0A1F8FJX7"/>
<protein>
    <submittedName>
        <fullName evidence="2">Uncharacterized protein</fullName>
    </submittedName>
</protein>